<evidence type="ECO:0000313" key="1">
    <source>
        <dbReference type="EMBL" id="MBC5733071.1"/>
    </source>
</evidence>
<dbReference type="EMBL" id="JACOPP010000004">
    <property type="protein sequence ID" value="MBC5733071.1"/>
    <property type="molecule type" value="Genomic_DNA"/>
</dbReference>
<dbReference type="RefSeq" id="WP_186906964.1">
    <property type="nucleotide sequence ID" value="NZ_JACOPP010000004.1"/>
</dbReference>
<protein>
    <submittedName>
        <fullName evidence="1">Uncharacterized protein</fullName>
    </submittedName>
</protein>
<accession>A0A8J6M832</accession>
<name>A0A8J6M832_9FIRM</name>
<reference evidence="1" key="1">
    <citation type="submission" date="2020-08" db="EMBL/GenBank/DDBJ databases">
        <title>Genome public.</title>
        <authorList>
            <person name="Liu C."/>
            <person name="Sun Q."/>
        </authorList>
    </citation>
    <scope>NUCLEOTIDE SEQUENCE</scope>
    <source>
        <strain evidence="1">NSJ-51</strain>
    </source>
</reference>
<sequence>MIKRVVLHDLDYNWLAPCKEWYYKAHAPQIVRRYGPWLARFESFRPAPFPAGARGEEHGYTNWLCTVGCWRELPGRWRPGDTAEAQRLGRPRYACRTGGGAVRA</sequence>
<comment type="caution">
    <text evidence="1">The sequence shown here is derived from an EMBL/GenBank/DDBJ whole genome shotgun (WGS) entry which is preliminary data.</text>
</comment>
<dbReference type="Proteomes" id="UP000661435">
    <property type="component" value="Unassembled WGS sequence"/>
</dbReference>
<evidence type="ECO:0000313" key="2">
    <source>
        <dbReference type="Proteomes" id="UP000661435"/>
    </source>
</evidence>
<gene>
    <name evidence="1" type="ORF">H8S57_04940</name>
</gene>
<proteinExistence type="predicted"/>
<organism evidence="1 2">
    <name type="scientific">Lawsonibacter hominis</name>
    <dbReference type="NCBI Taxonomy" id="2763053"/>
    <lineage>
        <taxon>Bacteria</taxon>
        <taxon>Bacillati</taxon>
        <taxon>Bacillota</taxon>
        <taxon>Clostridia</taxon>
        <taxon>Eubacteriales</taxon>
        <taxon>Oscillospiraceae</taxon>
        <taxon>Lawsonibacter</taxon>
    </lineage>
</organism>
<dbReference type="AlphaFoldDB" id="A0A8J6M832"/>
<keyword evidence="2" id="KW-1185">Reference proteome</keyword>